<name>A0A1D1VAH5_RAMVA</name>
<evidence type="ECO:0000256" key="1">
    <source>
        <dbReference type="ARBA" id="ARBA00009500"/>
    </source>
</evidence>
<evidence type="ECO:0000313" key="6">
    <source>
        <dbReference type="Proteomes" id="UP000186922"/>
    </source>
</evidence>
<keyword evidence="6" id="KW-1185">Reference proteome</keyword>
<evidence type="ECO:0000256" key="3">
    <source>
        <dbReference type="SAM" id="MobiDB-lite"/>
    </source>
</evidence>
<dbReference type="Proteomes" id="UP000186922">
    <property type="component" value="Unassembled WGS sequence"/>
</dbReference>
<dbReference type="AlphaFoldDB" id="A0A1D1VAH5"/>
<dbReference type="PROSITE" id="PS00284">
    <property type="entry name" value="SERPIN"/>
    <property type="match status" value="1"/>
</dbReference>
<dbReference type="OrthoDB" id="671595at2759"/>
<feature type="compositionally biased region" description="Basic and acidic residues" evidence="3">
    <location>
        <begin position="379"/>
        <end position="393"/>
    </location>
</feature>
<accession>A0A1D1VAH5</accession>
<dbReference type="SUPFAM" id="SSF56574">
    <property type="entry name" value="Serpins"/>
    <property type="match status" value="1"/>
</dbReference>
<dbReference type="InterPro" id="IPR042178">
    <property type="entry name" value="Serpin_sf_1"/>
</dbReference>
<dbReference type="GO" id="GO:0005615">
    <property type="term" value="C:extracellular space"/>
    <property type="evidence" value="ECO:0007669"/>
    <property type="project" value="InterPro"/>
</dbReference>
<dbReference type="STRING" id="947166.A0A1D1VAH5"/>
<dbReference type="Gene3D" id="2.30.39.10">
    <property type="entry name" value="Alpha-1-antitrypsin, domain 1"/>
    <property type="match status" value="1"/>
</dbReference>
<dbReference type="SMART" id="SM00093">
    <property type="entry name" value="SERPIN"/>
    <property type="match status" value="1"/>
</dbReference>
<dbReference type="CDD" id="cd00172">
    <property type="entry name" value="serpin"/>
    <property type="match status" value="1"/>
</dbReference>
<organism evidence="5 6">
    <name type="scientific">Ramazzottius varieornatus</name>
    <name type="common">Water bear</name>
    <name type="synonym">Tardigrade</name>
    <dbReference type="NCBI Taxonomy" id="947166"/>
    <lineage>
        <taxon>Eukaryota</taxon>
        <taxon>Metazoa</taxon>
        <taxon>Ecdysozoa</taxon>
        <taxon>Tardigrada</taxon>
        <taxon>Eutardigrada</taxon>
        <taxon>Parachela</taxon>
        <taxon>Hypsibioidea</taxon>
        <taxon>Ramazzottiidae</taxon>
        <taxon>Ramazzottius</taxon>
    </lineage>
</organism>
<comment type="caution">
    <text evidence="5">The sequence shown here is derived from an EMBL/GenBank/DDBJ whole genome shotgun (WGS) entry which is preliminary data.</text>
</comment>
<dbReference type="InterPro" id="IPR036186">
    <property type="entry name" value="Serpin_sf"/>
</dbReference>
<dbReference type="EMBL" id="BDGG01000004">
    <property type="protein sequence ID" value="GAU98636.1"/>
    <property type="molecule type" value="Genomic_DNA"/>
</dbReference>
<dbReference type="Pfam" id="PF00079">
    <property type="entry name" value="Serpin"/>
    <property type="match status" value="1"/>
</dbReference>
<sequence>MEQLRSPLTSMCMRVFQAALQTSTEKNVVVCPFTITGCATMLYYASEGTFSTAHRQLEDSLMYSNLFDKRSDAKLVLLAFRQAIKVFTKHQLKEDDPAAITSPEFRLTLINRIFLPIATAEVLNPDFVEICEKNLKIDFEILDSSLNGRETENAIEQWLDDHQKVQQRFDVKIPRGLIDSTYNGHRLVFANAAHFRAGWEVPFDPRETKIAPFRLIGGKLKEVELMHLTDKFPYYEDPQLGLKTMELPYYHNICTLIITVCSKKDGFMQAMEKLSNDYFLEAHLKKRMKLIRVALPKFHVQSTYEMTPLLRRIGIKEVLQDDCVLENMSKTTPLRRTEGIHKCALMCDEEGTYVNEKSHLELLSGQYRKSWTPPVSHSGKSDTGDKKNQEKNRPPQAEEFVANSPFLVALRHNLTGVFLFAGCITEP</sequence>
<evidence type="ECO:0000256" key="2">
    <source>
        <dbReference type="RuleBase" id="RU000411"/>
    </source>
</evidence>
<evidence type="ECO:0000259" key="4">
    <source>
        <dbReference type="SMART" id="SM00093"/>
    </source>
</evidence>
<feature type="region of interest" description="Disordered" evidence="3">
    <location>
        <begin position="369"/>
        <end position="398"/>
    </location>
</feature>
<dbReference type="PANTHER" id="PTHR11461">
    <property type="entry name" value="SERINE PROTEASE INHIBITOR, SERPIN"/>
    <property type="match status" value="1"/>
</dbReference>
<evidence type="ECO:0000313" key="5">
    <source>
        <dbReference type="EMBL" id="GAU98636.1"/>
    </source>
</evidence>
<dbReference type="GO" id="GO:0004867">
    <property type="term" value="F:serine-type endopeptidase inhibitor activity"/>
    <property type="evidence" value="ECO:0007669"/>
    <property type="project" value="InterPro"/>
</dbReference>
<dbReference type="Gene3D" id="3.30.497.10">
    <property type="entry name" value="Antithrombin, subunit I, domain 2"/>
    <property type="match status" value="1"/>
</dbReference>
<dbReference type="InterPro" id="IPR023796">
    <property type="entry name" value="Serpin_dom"/>
</dbReference>
<dbReference type="InterPro" id="IPR042185">
    <property type="entry name" value="Serpin_sf_2"/>
</dbReference>
<comment type="similarity">
    <text evidence="1 2">Belongs to the serpin family.</text>
</comment>
<proteinExistence type="inferred from homology"/>
<reference evidence="5 6" key="1">
    <citation type="journal article" date="2016" name="Nat. Commun.">
        <title>Extremotolerant tardigrade genome and improved radiotolerance of human cultured cells by tardigrade-unique protein.</title>
        <authorList>
            <person name="Hashimoto T."/>
            <person name="Horikawa D.D."/>
            <person name="Saito Y."/>
            <person name="Kuwahara H."/>
            <person name="Kozuka-Hata H."/>
            <person name="Shin-I T."/>
            <person name="Minakuchi Y."/>
            <person name="Ohishi K."/>
            <person name="Motoyama A."/>
            <person name="Aizu T."/>
            <person name="Enomoto A."/>
            <person name="Kondo K."/>
            <person name="Tanaka S."/>
            <person name="Hara Y."/>
            <person name="Koshikawa S."/>
            <person name="Sagara H."/>
            <person name="Miura T."/>
            <person name="Yokobori S."/>
            <person name="Miyagawa K."/>
            <person name="Suzuki Y."/>
            <person name="Kubo T."/>
            <person name="Oyama M."/>
            <person name="Kohara Y."/>
            <person name="Fujiyama A."/>
            <person name="Arakawa K."/>
            <person name="Katayama T."/>
            <person name="Toyoda A."/>
            <person name="Kunieda T."/>
        </authorList>
    </citation>
    <scope>NUCLEOTIDE SEQUENCE [LARGE SCALE GENOMIC DNA]</scope>
    <source>
        <strain evidence="5 6">YOKOZUNA-1</strain>
    </source>
</reference>
<dbReference type="PANTHER" id="PTHR11461:SF211">
    <property type="entry name" value="GH10112P-RELATED"/>
    <property type="match status" value="1"/>
</dbReference>
<dbReference type="InterPro" id="IPR023795">
    <property type="entry name" value="Serpin_CS"/>
</dbReference>
<dbReference type="InterPro" id="IPR000215">
    <property type="entry name" value="Serpin_fam"/>
</dbReference>
<feature type="domain" description="Serpin" evidence="4">
    <location>
        <begin position="13"/>
        <end position="427"/>
    </location>
</feature>
<gene>
    <name evidence="5" type="primary">RvY_09755-1</name>
    <name evidence="5" type="synonym">RvY_09755.1</name>
    <name evidence="5" type="ORF">RvY_09755</name>
</gene>
<protein>
    <recommendedName>
        <fullName evidence="4">Serpin domain-containing protein</fullName>
    </recommendedName>
</protein>